<feature type="transmembrane region" description="Helical" evidence="5">
    <location>
        <begin position="44"/>
        <end position="66"/>
    </location>
</feature>
<feature type="non-terminal residue" evidence="7">
    <location>
        <position position="1"/>
    </location>
</feature>
<feature type="domain" description="SAC" evidence="6">
    <location>
        <begin position="144"/>
        <end position="543"/>
    </location>
</feature>
<evidence type="ECO:0000256" key="3">
    <source>
        <dbReference type="ARBA" id="ARBA00023136"/>
    </source>
</evidence>
<organism evidence="7">
    <name type="scientific">Schistocephalus solidus</name>
    <name type="common">Tapeworm</name>
    <dbReference type="NCBI Taxonomy" id="70667"/>
    <lineage>
        <taxon>Eukaryota</taxon>
        <taxon>Metazoa</taxon>
        <taxon>Spiralia</taxon>
        <taxon>Lophotrochozoa</taxon>
        <taxon>Platyhelminthes</taxon>
        <taxon>Cestoda</taxon>
        <taxon>Eucestoda</taxon>
        <taxon>Diphyllobothriidea</taxon>
        <taxon>Diphyllobothriidae</taxon>
        <taxon>Schistocephalus</taxon>
    </lineage>
</organism>
<dbReference type="GO" id="GO:0046856">
    <property type="term" value="P:phosphatidylinositol dephosphorylation"/>
    <property type="evidence" value="ECO:0007669"/>
    <property type="project" value="InterPro"/>
</dbReference>
<evidence type="ECO:0000256" key="5">
    <source>
        <dbReference type="SAM" id="Phobius"/>
    </source>
</evidence>
<protein>
    <submittedName>
        <fullName evidence="7">Polyphosphoinositide phosphatase</fullName>
    </submittedName>
</protein>
<keyword evidence="2" id="KW-0378">Hydrolase</keyword>
<gene>
    <name evidence="7" type="primary">FIG4</name>
    <name evidence="7" type="ORF">TR136332</name>
</gene>
<evidence type="ECO:0000313" key="7">
    <source>
        <dbReference type="EMBL" id="JAP60169.1"/>
    </source>
</evidence>
<evidence type="ECO:0000256" key="1">
    <source>
        <dbReference type="ARBA" id="ARBA00004308"/>
    </source>
</evidence>
<evidence type="ECO:0000256" key="4">
    <source>
        <dbReference type="SAM" id="MobiDB-lite"/>
    </source>
</evidence>
<feature type="transmembrane region" description="Helical" evidence="5">
    <location>
        <begin position="237"/>
        <end position="256"/>
    </location>
</feature>
<comment type="subcellular location">
    <subcellularLocation>
        <location evidence="1">Endomembrane system</location>
    </subcellularLocation>
</comment>
<reference evidence="7" key="1">
    <citation type="submission" date="2016-01" db="EMBL/GenBank/DDBJ databases">
        <title>Reference transcriptome for the parasite Schistocephalus solidus: insights into the molecular evolution of parasitism.</title>
        <authorList>
            <person name="Hebert F.O."/>
            <person name="Grambauer S."/>
            <person name="Barber I."/>
            <person name="Landry C.R."/>
            <person name="Aubin-Horth N."/>
        </authorList>
    </citation>
    <scope>NUCLEOTIDE SEQUENCE</scope>
</reference>
<evidence type="ECO:0000256" key="2">
    <source>
        <dbReference type="ARBA" id="ARBA00022801"/>
    </source>
</evidence>
<keyword evidence="5" id="KW-1133">Transmembrane helix</keyword>
<keyword evidence="3 5" id="KW-0472">Membrane</keyword>
<sequence length="1093" mass="120685">ELTMEVTRPTAAAAAAAATVATASPTDSATGTAASIRPLSTSSLVQSLTGFGLVGFVRFLFGYYLIVITQRREVARIGEHRIYKIEDTKMIYVPGEPFVSLKKLLERSSAERCKASLPAWAQDSVGNSKLSRLVAEEMRYLKLFHSIDLNGNFYFSYSYDLTNSLQRNLEPFSEARNHPQLTGDNATATQCDLPSVLAFRLLPNDRFTWNFGLLPPRLCSPERQYTSNWFVRLVHGFLKQAVFACCGMPITITLLARRSRFFAGTRFLKRGVNLTGDVANEVETEQIVADLSNSTLARARASSFTQLRGSVPLFWSQETTKLVVGKPPLEINWEDPFYEAFGLHFANLIERFGAPIIVLNLMKQKEKRRFEQQLTEGYCRGIDYLNLFAPILSSQPDRRHDEIPPIVYIGFDMARMQKSPNLLVLDRLRPIAEACVQRTGIFFSTGAESTFDPGLQSSTDRTRIFVGSDLWPRQHGVIRVNCVDCLDRTNAGQYVIGHVVLAHQLRALGLLPETGLTFSSALSRLLQDLYEEHGDTLALQYGGSCLVHNIETYQRTGKLRSQSRDLMQTLSRYYSNNFSDFEKQLATDIFLRVYRPGAWVGSLATFETIRPSSQPPVEATSLPSPLPTPDHDGLMATIAATTAASSSFPCDAAAEAHLHWLDSWARLPLYRPPLTGWWPLGWDVYSPRECGVYWKTWCELGPESSAPSTRYAFLSLLSSDPRTDWFTELYPATQWTHFNTLTFCQLPVSTAIADRSPSPLCLLQMAQLNQAYRPLRTSLRSSHSVGDFYRPSGSVPATQHLPPVTSSSQAPPPLGSPTPQATTPAEPLPVRKTTAAAMARPPVVKGKRMASKKGGLDDSLLLSDWALGGAEDQNSSDSDESVLTDSFIVASPPTLLDRWRLARKSVTPDRGNKPTVAAEPGSSLGPPAAVPEPPSHSLVNDTLQWFNYLRLSDLSTLSPKLEPAAVSGTVLAGSLPASKQITESPVVAVHYGQLQDGPAAPERTYNLCTSYSDFRLAPPSENDIALYQRYAFVGSLGVMLEKPVCGTGQDVNPASLKTYTDVVRLSRTGVCSVPYDSFLTYVHTVKEKDRLGC</sequence>
<dbReference type="AlphaFoldDB" id="A0A0V0J3H8"/>
<evidence type="ECO:0000259" key="6">
    <source>
        <dbReference type="PROSITE" id="PS50275"/>
    </source>
</evidence>
<dbReference type="GO" id="GO:0012505">
    <property type="term" value="C:endomembrane system"/>
    <property type="evidence" value="ECO:0007669"/>
    <property type="project" value="UniProtKB-SubCell"/>
</dbReference>
<dbReference type="InterPro" id="IPR043573">
    <property type="entry name" value="Fig4-like"/>
</dbReference>
<feature type="region of interest" description="Disordered" evidence="4">
    <location>
        <begin position="788"/>
        <end position="854"/>
    </location>
</feature>
<feature type="region of interest" description="Disordered" evidence="4">
    <location>
        <begin position="906"/>
        <end position="934"/>
    </location>
</feature>
<dbReference type="EMBL" id="GEEE01003056">
    <property type="protein sequence ID" value="JAP60169.1"/>
    <property type="molecule type" value="Transcribed_RNA"/>
</dbReference>
<proteinExistence type="predicted"/>
<dbReference type="GO" id="GO:0043813">
    <property type="term" value="F:phosphatidylinositol-3,5-bisphosphate 5-phosphatase activity"/>
    <property type="evidence" value="ECO:0007669"/>
    <property type="project" value="InterPro"/>
</dbReference>
<dbReference type="PANTHER" id="PTHR45738">
    <property type="entry name" value="POLYPHOSPHOINOSITIDE PHOSPHATASE"/>
    <property type="match status" value="1"/>
</dbReference>
<keyword evidence="5" id="KW-0812">Transmembrane</keyword>
<accession>A0A0V0J3H8</accession>
<dbReference type="Pfam" id="PF02383">
    <property type="entry name" value="Syja_N"/>
    <property type="match status" value="1"/>
</dbReference>
<dbReference type="InterPro" id="IPR002013">
    <property type="entry name" value="SAC_dom"/>
</dbReference>
<dbReference type="PANTHER" id="PTHR45738:SF5">
    <property type="entry name" value="POLYPHOSPHOINOSITIDE PHOSPHATASE"/>
    <property type="match status" value="1"/>
</dbReference>
<name>A0A0V0J3H8_SCHSO</name>
<dbReference type="PROSITE" id="PS50275">
    <property type="entry name" value="SAC"/>
    <property type="match status" value="1"/>
</dbReference>